<dbReference type="InterPro" id="IPR001130">
    <property type="entry name" value="TatD-like"/>
</dbReference>
<feature type="binding site" evidence="4">
    <location>
        <position position="131"/>
    </location>
    <ligand>
        <name>a divalent metal cation</name>
        <dbReference type="ChEBI" id="CHEBI:60240"/>
        <label>2</label>
    </ligand>
</feature>
<dbReference type="Pfam" id="PF01026">
    <property type="entry name" value="TatD_DNase"/>
    <property type="match status" value="1"/>
</dbReference>
<feature type="binding site" evidence="4">
    <location>
        <position position="207"/>
    </location>
    <ligand>
        <name>a divalent metal cation</name>
        <dbReference type="ChEBI" id="CHEBI:60240"/>
        <label>1</label>
    </ligand>
</feature>
<dbReference type="CDD" id="cd01310">
    <property type="entry name" value="TatD_DNAse"/>
    <property type="match status" value="1"/>
</dbReference>
<dbReference type="GO" id="GO:0004536">
    <property type="term" value="F:DNA nuclease activity"/>
    <property type="evidence" value="ECO:0007669"/>
    <property type="project" value="InterPro"/>
</dbReference>
<dbReference type="PROSITE" id="PS01090">
    <property type="entry name" value="TATD_2"/>
    <property type="match status" value="1"/>
</dbReference>
<comment type="similarity">
    <text evidence="1">Belongs to the metallo-dependent hydrolases superfamily. TatD-type hydrolase family.</text>
</comment>
<dbReference type="PANTHER" id="PTHR46124">
    <property type="entry name" value="D-AMINOACYL-TRNA DEACYLASE"/>
    <property type="match status" value="1"/>
</dbReference>
<evidence type="ECO:0000256" key="4">
    <source>
        <dbReference type="PIRSR" id="PIRSR005902-1"/>
    </source>
</evidence>
<feature type="binding site" evidence="4">
    <location>
        <position position="157"/>
    </location>
    <ligand>
        <name>a divalent metal cation</name>
        <dbReference type="ChEBI" id="CHEBI:60240"/>
        <label>2</label>
    </ligand>
</feature>
<dbReference type="Gene3D" id="3.20.20.140">
    <property type="entry name" value="Metal-dependent hydrolases"/>
    <property type="match status" value="1"/>
</dbReference>
<dbReference type="InterPro" id="IPR018228">
    <property type="entry name" value="DNase_TatD-rel_CS"/>
</dbReference>
<dbReference type="GO" id="GO:0046872">
    <property type="term" value="F:metal ion binding"/>
    <property type="evidence" value="ECO:0007669"/>
    <property type="project" value="UniProtKB-KW"/>
</dbReference>
<accession>K2N8A1</accession>
<dbReference type="EMBL" id="AMSI01000002">
    <property type="protein sequence ID" value="EKF43693.1"/>
    <property type="molecule type" value="Genomic_DNA"/>
</dbReference>
<keyword evidence="6" id="KW-1185">Reference proteome</keyword>
<dbReference type="GO" id="GO:0005829">
    <property type="term" value="C:cytosol"/>
    <property type="evidence" value="ECO:0007669"/>
    <property type="project" value="TreeGrafter"/>
</dbReference>
<name>K2N8A1_9HYPH</name>
<dbReference type="AlphaFoldDB" id="K2N8A1"/>
<keyword evidence="2 4" id="KW-0479">Metal-binding</keyword>
<dbReference type="PIRSF" id="PIRSF005902">
    <property type="entry name" value="DNase_TatD"/>
    <property type="match status" value="1"/>
</dbReference>
<dbReference type="GO" id="GO:0016788">
    <property type="term" value="F:hydrolase activity, acting on ester bonds"/>
    <property type="evidence" value="ECO:0007669"/>
    <property type="project" value="InterPro"/>
</dbReference>
<protein>
    <submittedName>
        <fullName evidence="5">Putative deoxyribonuclease YabD</fullName>
    </submittedName>
</protein>
<evidence type="ECO:0000256" key="3">
    <source>
        <dbReference type="ARBA" id="ARBA00022801"/>
    </source>
</evidence>
<dbReference type="InterPro" id="IPR032466">
    <property type="entry name" value="Metal_Hydrolase"/>
</dbReference>
<keyword evidence="3" id="KW-0378">Hydrolase</keyword>
<dbReference type="InterPro" id="IPR015991">
    <property type="entry name" value="TatD/YcfH-like"/>
</dbReference>
<dbReference type="NCBIfam" id="TIGR00010">
    <property type="entry name" value="YchF/TatD family DNA exonuclease"/>
    <property type="match status" value="1"/>
</dbReference>
<sequence>MIAMLVDSHCHLDFPDFEEERDAVIERAREAGVGLMVTISTRVRQFERIRAIAETYDNVFCSVGTHPHNADEELDVTTADLVRLAEHPKVVAIGEAGLDYFYDKAPRGAQAQGLRAHIAASRETRLPLVIHARNADDDMIAILKEETGKGAFPFVLHCFSSGAELAAAGIRLGGYVSFSGIVTFRNSEELRRIAETVPRDRLLVETDAPYLAPIPKRGKRNEPAFVAYTARVLAETVGLEEDALAKQTTENFFRLFSKVPRSLLPEGMKEQ</sequence>
<dbReference type="PANTHER" id="PTHR46124:SF2">
    <property type="entry name" value="D-AMINOACYL-TRNA DEACYLASE"/>
    <property type="match status" value="1"/>
</dbReference>
<gene>
    <name evidence="5" type="ORF">NA8A_02735</name>
</gene>
<dbReference type="eggNOG" id="COG0084">
    <property type="taxonomic scope" value="Bacteria"/>
</dbReference>
<feature type="binding site" evidence="4">
    <location>
        <position position="9"/>
    </location>
    <ligand>
        <name>a divalent metal cation</name>
        <dbReference type="ChEBI" id="CHEBI:60240"/>
        <label>1</label>
    </ligand>
</feature>
<feature type="binding site" evidence="4">
    <location>
        <position position="11"/>
    </location>
    <ligand>
        <name>a divalent metal cation</name>
        <dbReference type="ChEBI" id="CHEBI:60240"/>
        <label>1</label>
    </ligand>
</feature>
<reference evidence="5 6" key="1">
    <citation type="journal article" date="2012" name="J. Bacteriol.">
        <title>Genome Sequence of Nitratireductor indicus Type Strain C115.</title>
        <authorList>
            <person name="Lai Q."/>
            <person name="Li G."/>
            <person name="Yu Z."/>
            <person name="Shao Z."/>
        </authorList>
    </citation>
    <scope>NUCLEOTIDE SEQUENCE [LARGE SCALE GENOMIC DNA]</scope>
    <source>
        <strain evidence="5 6">C115</strain>
    </source>
</reference>
<evidence type="ECO:0000256" key="2">
    <source>
        <dbReference type="ARBA" id="ARBA00022723"/>
    </source>
</evidence>
<dbReference type="Proteomes" id="UP000007374">
    <property type="component" value="Unassembled WGS sequence"/>
</dbReference>
<comment type="caution">
    <text evidence="5">The sequence shown here is derived from an EMBL/GenBank/DDBJ whole genome shotgun (WGS) entry which is preliminary data.</text>
</comment>
<dbReference type="STRING" id="721133.SAMN05216176_11634"/>
<organism evidence="5 6">
    <name type="scientific">Nitratireductor indicus C115</name>
    <dbReference type="NCBI Taxonomy" id="1231190"/>
    <lineage>
        <taxon>Bacteria</taxon>
        <taxon>Pseudomonadati</taxon>
        <taxon>Pseudomonadota</taxon>
        <taxon>Alphaproteobacteria</taxon>
        <taxon>Hyphomicrobiales</taxon>
        <taxon>Phyllobacteriaceae</taxon>
        <taxon>Nitratireductor</taxon>
    </lineage>
</organism>
<evidence type="ECO:0000256" key="1">
    <source>
        <dbReference type="ARBA" id="ARBA00009275"/>
    </source>
</evidence>
<dbReference type="FunFam" id="3.20.20.140:FF:000005">
    <property type="entry name" value="TatD family hydrolase"/>
    <property type="match status" value="1"/>
</dbReference>
<evidence type="ECO:0000313" key="5">
    <source>
        <dbReference type="EMBL" id="EKF43693.1"/>
    </source>
</evidence>
<proteinExistence type="inferred from homology"/>
<dbReference type="PATRIC" id="fig|1231190.3.peg.577"/>
<dbReference type="SUPFAM" id="SSF51556">
    <property type="entry name" value="Metallo-dependent hydrolases"/>
    <property type="match status" value="1"/>
</dbReference>
<dbReference type="PROSITE" id="PS01137">
    <property type="entry name" value="TATD_1"/>
    <property type="match status" value="1"/>
</dbReference>
<feature type="binding site" evidence="4">
    <location>
        <position position="95"/>
    </location>
    <ligand>
        <name>a divalent metal cation</name>
        <dbReference type="ChEBI" id="CHEBI:60240"/>
        <label>1</label>
    </ligand>
</feature>
<evidence type="ECO:0000313" key="6">
    <source>
        <dbReference type="Proteomes" id="UP000007374"/>
    </source>
</evidence>